<evidence type="ECO:0000259" key="8">
    <source>
        <dbReference type="PROSITE" id="PS51161"/>
    </source>
</evidence>
<evidence type="ECO:0000256" key="6">
    <source>
        <dbReference type="ARBA" id="ARBA00023163"/>
    </source>
</evidence>
<dbReference type="Proteomes" id="UP000178943">
    <property type="component" value="Unassembled WGS sequence"/>
</dbReference>
<feature type="domain" description="ATP-cone" evidence="8">
    <location>
        <begin position="49"/>
        <end position="139"/>
    </location>
</feature>
<evidence type="ECO:0000256" key="1">
    <source>
        <dbReference type="ARBA" id="ARBA00022491"/>
    </source>
</evidence>
<evidence type="ECO:0000256" key="2">
    <source>
        <dbReference type="ARBA" id="ARBA00022741"/>
    </source>
</evidence>
<evidence type="ECO:0000313" key="10">
    <source>
        <dbReference type="Proteomes" id="UP000178943"/>
    </source>
</evidence>
<keyword evidence="2 7" id="KW-0547">Nucleotide-binding</keyword>
<evidence type="ECO:0000256" key="7">
    <source>
        <dbReference type="HAMAP-Rule" id="MF_00440"/>
    </source>
</evidence>
<dbReference type="InterPro" id="IPR003796">
    <property type="entry name" value="RNR_NrdR-like"/>
</dbReference>
<dbReference type="InterPro" id="IPR005144">
    <property type="entry name" value="ATP-cone_dom"/>
</dbReference>
<dbReference type="GO" id="GO:0045892">
    <property type="term" value="P:negative regulation of DNA-templated transcription"/>
    <property type="evidence" value="ECO:0007669"/>
    <property type="project" value="UniProtKB-UniRule"/>
</dbReference>
<gene>
    <name evidence="7" type="primary">nrdR</name>
    <name evidence="9" type="ORF">A2Y62_05225</name>
</gene>
<name>A0A1F5VIT1_9BACT</name>
<sequence>MRCPYCSNDATKVVDSREAKDGFAVRRRRRCPKCSKRFTTYENILEIPFMVIKKDGKREKFDRNKLMEGLLKAAHKRPIPITELESMIDEIEYRLQEKADKEISTEEIGSYIMDRLKALDKVAYVRFASVYRQFKDLNEFMDELQVLLKEARQL</sequence>
<evidence type="ECO:0000256" key="5">
    <source>
        <dbReference type="ARBA" id="ARBA00023125"/>
    </source>
</evidence>
<protein>
    <recommendedName>
        <fullName evidence="7">Transcriptional repressor NrdR</fullName>
    </recommendedName>
</protein>
<keyword evidence="3 7" id="KW-0067">ATP-binding</keyword>
<dbReference type="STRING" id="1817863.A2Y62_05225"/>
<accession>A0A1F5VIT1</accession>
<comment type="cofactor">
    <cofactor evidence="7">
        <name>Zn(2+)</name>
        <dbReference type="ChEBI" id="CHEBI:29105"/>
    </cofactor>
    <text evidence="7">Binds 1 zinc ion.</text>
</comment>
<dbReference type="NCBIfam" id="TIGR00244">
    <property type="entry name" value="transcriptional regulator NrdR"/>
    <property type="match status" value="1"/>
</dbReference>
<dbReference type="EMBL" id="MFGW01000165">
    <property type="protein sequence ID" value="OGF63369.1"/>
    <property type="molecule type" value="Genomic_DNA"/>
</dbReference>
<dbReference type="AlphaFoldDB" id="A0A1F5VIT1"/>
<keyword evidence="5 7" id="KW-0238">DNA-binding</keyword>
<evidence type="ECO:0000256" key="4">
    <source>
        <dbReference type="ARBA" id="ARBA00023015"/>
    </source>
</evidence>
<dbReference type="GO" id="GO:0003677">
    <property type="term" value="F:DNA binding"/>
    <property type="evidence" value="ECO:0007669"/>
    <property type="project" value="UniProtKB-KW"/>
</dbReference>
<organism evidence="9 10">
    <name type="scientific">Candidatus Fischerbacteria bacterium RBG_13_37_8</name>
    <dbReference type="NCBI Taxonomy" id="1817863"/>
    <lineage>
        <taxon>Bacteria</taxon>
        <taxon>Candidatus Fischeribacteriota</taxon>
    </lineage>
</organism>
<dbReference type="GO" id="GO:0005524">
    <property type="term" value="F:ATP binding"/>
    <property type="evidence" value="ECO:0007669"/>
    <property type="project" value="UniProtKB-UniRule"/>
</dbReference>
<dbReference type="HAMAP" id="MF_00440">
    <property type="entry name" value="NrdR"/>
    <property type="match status" value="1"/>
</dbReference>
<comment type="similarity">
    <text evidence="7">Belongs to the NrdR family.</text>
</comment>
<dbReference type="Pfam" id="PF22811">
    <property type="entry name" value="Zn_ribbon_NrdR"/>
    <property type="match status" value="1"/>
</dbReference>
<evidence type="ECO:0000256" key="3">
    <source>
        <dbReference type="ARBA" id="ARBA00022840"/>
    </source>
</evidence>
<proteinExistence type="inferred from homology"/>
<reference evidence="9 10" key="1">
    <citation type="journal article" date="2016" name="Nat. Commun.">
        <title>Thousands of microbial genomes shed light on interconnected biogeochemical processes in an aquifer system.</title>
        <authorList>
            <person name="Anantharaman K."/>
            <person name="Brown C.T."/>
            <person name="Hug L.A."/>
            <person name="Sharon I."/>
            <person name="Castelle C.J."/>
            <person name="Probst A.J."/>
            <person name="Thomas B.C."/>
            <person name="Singh A."/>
            <person name="Wilkins M.J."/>
            <person name="Karaoz U."/>
            <person name="Brodie E.L."/>
            <person name="Williams K.H."/>
            <person name="Hubbard S.S."/>
            <person name="Banfield J.F."/>
        </authorList>
    </citation>
    <scope>NUCLEOTIDE SEQUENCE [LARGE SCALE GENOMIC DNA]</scope>
</reference>
<dbReference type="Pfam" id="PF03477">
    <property type="entry name" value="ATP-cone"/>
    <property type="match status" value="1"/>
</dbReference>
<feature type="zinc finger region" evidence="7">
    <location>
        <begin position="3"/>
        <end position="34"/>
    </location>
</feature>
<keyword evidence="6 7" id="KW-0804">Transcription</keyword>
<dbReference type="GO" id="GO:0008270">
    <property type="term" value="F:zinc ion binding"/>
    <property type="evidence" value="ECO:0007669"/>
    <property type="project" value="UniProtKB-UniRule"/>
</dbReference>
<comment type="caution">
    <text evidence="9">The sequence shown here is derived from an EMBL/GenBank/DDBJ whole genome shotgun (WGS) entry which is preliminary data.</text>
</comment>
<evidence type="ECO:0000313" key="9">
    <source>
        <dbReference type="EMBL" id="OGF63369.1"/>
    </source>
</evidence>
<comment type="function">
    <text evidence="7">Negatively regulates transcription of bacterial ribonucleotide reductase nrd genes and operons by binding to NrdR-boxes.</text>
</comment>
<keyword evidence="4 7" id="KW-0805">Transcription regulation</keyword>
<keyword evidence="7" id="KW-0863">Zinc-finger</keyword>
<dbReference type="PANTHER" id="PTHR30455">
    <property type="entry name" value="TRANSCRIPTIONAL REPRESSOR NRDR"/>
    <property type="match status" value="1"/>
</dbReference>
<keyword evidence="1 7" id="KW-0678">Repressor</keyword>
<dbReference type="PANTHER" id="PTHR30455:SF2">
    <property type="entry name" value="TRANSCRIPTIONAL REPRESSOR NRDR"/>
    <property type="match status" value="1"/>
</dbReference>
<keyword evidence="7" id="KW-0479">Metal-binding</keyword>
<dbReference type="InterPro" id="IPR055173">
    <property type="entry name" value="NrdR-like_N"/>
</dbReference>
<dbReference type="PROSITE" id="PS51161">
    <property type="entry name" value="ATP_CONE"/>
    <property type="match status" value="1"/>
</dbReference>
<keyword evidence="7" id="KW-0862">Zinc</keyword>